<evidence type="ECO:0000313" key="1">
    <source>
        <dbReference type="EMBL" id="SDI70526.1"/>
    </source>
</evidence>
<dbReference type="AlphaFoldDB" id="A0A1G8MRN5"/>
<proteinExistence type="predicted"/>
<organism evidence="1 2">
    <name type="scientific">Arthrobacter subterraneus</name>
    <dbReference type="NCBI Taxonomy" id="335973"/>
    <lineage>
        <taxon>Bacteria</taxon>
        <taxon>Bacillati</taxon>
        <taxon>Actinomycetota</taxon>
        <taxon>Actinomycetes</taxon>
        <taxon>Micrococcales</taxon>
        <taxon>Micrococcaceae</taxon>
        <taxon>Arthrobacter</taxon>
    </lineage>
</organism>
<dbReference type="Proteomes" id="UP000199258">
    <property type="component" value="Unassembled WGS sequence"/>
</dbReference>
<dbReference type="EMBL" id="FNDT01000019">
    <property type="protein sequence ID" value="SDI70526.1"/>
    <property type="molecule type" value="Genomic_DNA"/>
</dbReference>
<reference evidence="1 2" key="1">
    <citation type="submission" date="2016-10" db="EMBL/GenBank/DDBJ databases">
        <authorList>
            <person name="de Groot N.N."/>
        </authorList>
    </citation>
    <scope>NUCLEOTIDE SEQUENCE [LARGE SCALE GENOMIC DNA]</scope>
    <source>
        <strain evidence="1 2">NP_1H</strain>
    </source>
</reference>
<protein>
    <submittedName>
        <fullName evidence="1">Uncharacterized protein</fullName>
    </submittedName>
</protein>
<sequence>MGQTLRRARGTGIGNVQVNYTIPPESKKILTEFSRRMGISASEGLEMVLAHLEFESDGLPGWVDRDQLPEALPIAKAS</sequence>
<name>A0A1G8MRN5_9MICC</name>
<dbReference type="STRING" id="335973.SAMN04488693_11933"/>
<keyword evidence="2" id="KW-1185">Reference proteome</keyword>
<accession>A0A1G8MRN5</accession>
<gene>
    <name evidence="1" type="ORF">SAMN04488693_11933</name>
</gene>
<evidence type="ECO:0000313" key="2">
    <source>
        <dbReference type="Proteomes" id="UP000199258"/>
    </source>
</evidence>